<comment type="caution">
    <text evidence="4">The sequence shown here is derived from an EMBL/GenBank/DDBJ whole genome shotgun (WGS) entry which is preliminary data.</text>
</comment>
<dbReference type="GO" id="GO:0045727">
    <property type="term" value="P:positive regulation of translation"/>
    <property type="evidence" value="ECO:0007669"/>
    <property type="project" value="TreeGrafter"/>
</dbReference>
<dbReference type="GO" id="GO:0010494">
    <property type="term" value="C:cytoplasmic stress granule"/>
    <property type="evidence" value="ECO:0007669"/>
    <property type="project" value="TreeGrafter"/>
</dbReference>
<dbReference type="PROSITE" id="PS50084">
    <property type="entry name" value="KH_TYPE_1"/>
    <property type="match status" value="2"/>
</dbReference>
<dbReference type="GO" id="GO:0048513">
    <property type="term" value="P:animal organ development"/>
    <property type="evidence" value="ECO:0007669"/>
    <property type="project" value="TreeGrafter"/>
</dbReference>
<feature type="non-terminal residue" evidence="4">
    <location>
        <position position="283"/>
    </location>
</feature>
<organism evidence="4 5">
    <name type="scientific">Aphis craccivora</name>
    <name type="common">Cowpea aphid</name>
    <dbReference type="NCBI Taxonomy" id="307492"/>
    <lineage>
        <taxon>Eukaryota</taxon>
        <taxon>Metazoa</taxon>
        <taxon>Ecdysozoa</taxon>
        <taxon>Arthropoda</taxon>
        <taxon>Hexapoda</taxon>
        <taxon>Insecta</taxon>
        <taxon>Pterygota</taxon>
        <taxon>Neoptera</taxon>
        <taxon>Paraneoptera</taxon>
        <taxon>Hemiptera</taxon>
        <taxon>Sternorrhyncha</taxon>
        <taxon>Aphidomorpha</taxon>
        <taxon>Aphidoidea</taxon>
        <taxon>Aphididae</taxon>
        <taxon>Aphidini</taxon>
        <taxon>Aphis</taxon>
        <taxon>Aphis</taxon>
    </lineage>
</organism>
<feature type="domain" description="Synaptic functional regulator FMRP KH0" evidence="3">
    <location>
        <begin position="91"/>
        <end position="174"/>
    </location>
</feature>
<evidence type="ECO:0000313" key="5">
    <source>
        <dbReference type="Proteomes" id="UP000478052"/>
    </source>
</evidence>
<name>A0A6G0VQQ6_APHCR</name>
<gene>
    <name evidence="4" type="ORF">FWK35_00036804</name>
</gene>
<dbReference type="AlphaFoldDB" id="A0A6G0VQQ6"/>
<dbReference type="OrthoDB" id="424249at2759"/>
<evidence type="ECO:0000256" key="1">
    <source>
        <dbReference type="PROSITE-ProRule" id="PRU00117"/>
    </source>
</evidence>
<dbReference type="InterPro" id="IPR036612">
    <property type="entry name" value="KH_dom_type_1_sf"/>
</dbReference>
<protein>
    <submittedName>
        <fullName evidence="4">Synaptic functional regulator FMR1 isoform X2</fullName>
    </submittedName>
</protein>
<dbReference type="Gene3D" id="2.30.30.140">
    <property type="match status" value="1"/>
</dbReference>
<reference evidence="4 5" key="1">
    <citation type="submission" date="2019-08" db="EMBL/GenBank/DDBJ databases">
        <title>Whole genome of Aphis craccivora.</title>
        <authorList>
            <person name="Voronova N.V."/>
            <person name="Shulinski R.S."/>
            <person name="Bandarenka Y.V."/>
            <person name="Zhorov D.G."/>
            <person name="Warner D."/>
        </authorList>
    </citation>
    <scope>NUCLEOTIDE SEQUENCE [LARGE SCALE GENOMIC DNA]</scope>
    <source>
        <strain evidence="4">180601</strain>
        <tissue evidence="4">Whole Body</tissue>
    </source>
</reference>
<dbReference type="PANTHER" id="PTHR10603">
    <property type="entry name" value="FRAGILE X MENTAL RETARDATION SYNDROME-RELATED PROTEIN"/>
    <property type="match status" value="1"/>
</dbReference>
<dbReference type="Gene3D" id="3.30.1370.10">
    <property type="entry name" value="K Homology domain, type 1"/>
    <property type="match status" value="2"/>
</dbReference>
<feature type="domain" description="K Homology" evidence="2">
    <location>
        <begin position="256"/>
        <end position="282"/>
    </location>
</feature>
<dbReference type="InterPro" id="IPR040472">
    <property type="entry name" value="FMRP_KH0"/>
</dbReference>
<dbReference type="CDD" id="cd22426">
    <property type="entry name" value="KH_I_FMR1_FXR_rpt2"/>
    <property type="match status" value="1"/>
</dbReference>
<feature type="non-terminal residue" evidence="4">
    <location>
        <position position="1"/>
    </location>
</feature>
<dbReference type="GO" id="GO:0099577">
    <property type="term" value="P:regulation of translation at presynapse, modulating synaptic transmission"/>
    <property type="evidence" value="ECO:0007669"/>
    <property type="project" value="TreeGrafter"/>
</dbReference>
<evidence type="ECO:0000259" key="2">
    <source>
        <dbReference type="Pfam" id="PF00013"/>
    </source>
</evidence>
<dbReference type="SUPFAM" id="SSF54791">
    <property type="entry name" value="Eukaryotic type KH-domain (KH-domain type I)"/>
    <property type="match status" value="2"/>
</dbReference>
<dbReference type="GO" id="GO:0043488">
    <property type="term" value="P:regulation of mRNA stability"/>
    <property type="evidence" value="ECO:0007669"/>
    <property type="project" value="TreeGrafter"/>
</dbReference>
<dbReference type="CDD" id="cd22425">
    <property type="entry name" value="KH_I_FMR1_FXR_rpt1"/>
    <property type="match status" value="1"/>
</dbReference>
<dbReference type="GO" id="GO:0098793">
    <property type="term" value="C:presynapse"/>
    <property type="evidence" value="ECO:0007669"/>
    <property type="project" value="GOC"/>
</dbReference>
<evidence type="ECO:0000259" key="3">
    <source>
        <dbReference type="Pfam" id="PF17904"/>
    </source>
</evidence>
<dbReference type="InterPro" id="IPR040148">
    <property type="entry name" value="FMR1"/>
</dbReference>
<dbReference type="InterPro" id="IPR004088">
    <property type="entry name" value="KH_dom_type_1"/>
</dbReference>
<sequence length="283" mass="32049">WYPETKFNCDNVRLPLSDEQSSTEFSDNQEIEVKAVREPHPSFGWIKAVVKMINGNPPSHFVVQYLNSSVIEIVSLDRVRHVNNNSHINGDTFYKFDIDVPEDVREFANIDGIHKDLQNAIGASLVLYNSDQSVLSIISQSSLTSKMASMLTDMHFRKLNQKVMLLKKTEELARQLESSKLQITSSSSSYTDEFNVCGDLMGLAIGSHGTNIQKARRVDGITNIEFDEHTEVFKIYGENKDAVMKAREILEYKEEILQVPKDIIGEVIGKHGRNIQDIVDKSE</sequence>
<accession>A0A6G0VQQ6</accession>
<dbReference type="GO" id="GO:0043005">
    <property type="term" value="C:neuron projection"/>
    <property type="evidence" value="ECO:0007669"/>
    <property type="project" value="TreeGrafter"/>
</dbReference>
<dbReference type="GO" id="GO:0051028">
    <property type="term" value="P:mRNA transport"/>
    <property type="evidence" value="ECO:0007669"/>
    <property type="project" value="TreeGrafter"/>
</dbReference>
<dbReference type="PANTHER" id="PTHR10603:SF7">
    <property type="entry name" value="FRAGILE X MESSENGER RIBONUCLEOPROTEIN 1 HOMOLOG"/>
    <property type="match status" value="1"/>
</dbReference>
<dbReference type="GO" id="GO:0003730">
    <property type="term" value="F:mRNA 3'-UTR binding"/>
    <property type="evidence" value="ECO:0007669"/>
    <property type="project" value="TreeGrafter"/>
</dbReference>
<dbReference type="Pfam" id="PF17904">
    <property type="entry name" value="KH_9"/>
    <property type="match status" value="1"/>
</dbReference>
<keyword evidence="5" id="KW-1185">Reference proteome</keyword>
<evidence type="ECO:0000313" key="4">
    <source>
        <dbReference type="EMBL" id="KAF0704963.1"/>
    </source>
</evidence>
<keyword evidence="1" id="KW-0694">RNA-binding</keyword>
<dbReference type="EMBL" id="VUJU01013404">
    <property type="protein sequence ID" value="KAF0704963.1"/>
    <property type="molecule type" value="Genomic_DNA"/>
</dbReference>
<dbReference type="GO" id="GO:0048170">
    <property type="term" value="P:positive regulation of long-term neuronal synaptic plasticity"/>
    <property type="evidence" value="ECO:0007669"/>
    <property type="project" value="TreeGrafter"/>
</dbReference>
<dbReference type="GO" id="GO:0005634">
    <property type="term" value="C:nucleus"/>
    <property type="evidence" value="ECO:0007669"/>
    <property type="project" value="TreeGrafter"/>
</dbReference>
<proteinExistence type="predicted"/>
<dbReference type="GO" id="GO:0045182">
    <property type="term" value="F:translation regulator activity"/>
    <property type="evidence" value="ECO:0007669"/>
    <property type="project" value="TreeGrafter"/>
</dbReference>
<dbReference type="Proteomes" id="UP000478052">
    <property type="component" value="Unassembled WGS sequence"/>
</dbReference>
<dbReference type="Pfam" id="PF00013">
    <property type="entry name" value="KH_1"/>
    <property type="match status" value="1"/>
</dbReference>